<evidence type="ECO:0000313" key="1">
    <source>
        <dbReference type="EMBL" id="QSB41854.1"/>
    </source>
</evidence>
<evidence type="ECO:0000313" key="2">
    <source>
        <dbReference type="Proteomes" id="UP000663249"/>
    </source>
</evidence>
<organism evidence="1 2">
    <name type="scientific">Pseudomonas hygromyciniae</name>
    <dbReference type="NCBI Taxonomy" id="2812000"/>
    <lineage>
        <taxon>Bacteria</taxon>
        <taxon>Pseudomonadati</taxon>
        <taxon>Pseudomonadota</taxon>
        <taxon>Gammaproteobacteria</taxon>
        <taxon>Pseudomonadales</taxon>
        <taxon>Pseudomonadaceae</taxon>
        <taxon>Pseudomonas</taxon>
    </lineage>
</organism>
<proteinExistence type="predicted"/>
<dbReference type="Proteomes" id="UP000663249">
    <property type="component" value="Chromosome"/>
</dbReference>
<dbReference type="RefSeq" id="WP_205477752.1">
    <property type="nucleotide sequence ID" value="NZ_CP070506.1"/>
</dbReference>
<protein>
    <submittedName>
        <fullName evidence="1">Uncharacterized protein</fullName>
    </submittedName>
</protein>
<sequence length="155" mass="17755">MSMVDDPKECSSIFPEYNDSWFLSEHWSRHFGFELGGILREAIINGRNTGNHVIPYDIPLHDISVDLTMGAIKYLPREAHFTSSNETDITNYLALMSDLVFIKPPSPFAKEKEYRFSYTIMSGNRVIEPLVKSIILDSTSLIPFTMQVKFSKNKD</sequence>
<reference evidence="1 2" key="1">
    <citation type="submission" date="2021-02" db="EMBL/GenBank/DDBJ databases">
        <title>Genomic and phenotypic characterization of Pseudomonas hygromyciniae, a novel bacterial species discovered from a commercially purchased antibiotic vial.</title>
        <authorList>
            <person name="Turner T.L."/>
            <person name="Mitra S.D."/>
            <person name="Kochan T.J."/>
            <person name="Pincus N.B."/>
            <person name="Lebrun-Corbin M."/>
            <person name="Cheung B."/>
            <person name="Gatesy S.W."/>
            <person name="Afzal T."/>
            <person name="Ozer E.A."/>
            <person name="Hauser A.R."/>
        </authorList>
    </citation>
    <scope>NUCLEOTIDE SEQUENCE [LARGE SCALE GENOMIC DNA]</scope>
    <source>
        <strain evidence="1 2">SDM007</strain>
    </source>
</reference>
<accession>A0ABX7K2K8</accession>
<dbReference type="EMBL" id="CP070506">
    <property type="protein sequence ID" value="QSB41854.1"/>
    <property type="molecule type" value="Genomic_DNA"/>
</dbReference>
<gene>
    <name evidence="1" type="ORF">JTY93_11170</name>
</gene>
<keyword evidence="2" id="KW-1185">Reference proteome</keyword>
<name>A0ABX7K2K8_9PSED</name>